<evidence type="ECO:0000256" key="1">
    <source>
        <dbReference type="ARBA" id="ARBA00022664"/>
    </source>
</evidence>
<name>X6P8T4_RETFI</name>
<evidence type="ECO:0000259" key="6">
    <source>
        <dbReference type="PROSITE" id="PS50102"/>
    </source>
</evidence>
<evidence type="ECO:0000256" key="2">
    <source>
        <dbReference type="ARBA" id="ARBA00022884"/>
    </source>
</evidence>
<accession>X6P8T4</accession>
<dbReference type="Gene3D" id="3.30.70.330">
    <property type="match status" value="3"/>
</dbReference>
<dbReference type="InterPro" id="IPR035979">
    <property type="entry name" value="RBD_domain_sf"/>
</dbReference>
<dbReference type="OMA" id="DIRSECM"/>
<dbReference type="OrthoDB" id="10266058at2759"/>
<dbReference type="Pfam" id="PF00076">
    <property type="entry name" value="RRM_1"/>
    <property type="match status" value="2"/>
</dbReference>
<reference evidence="7 8" key="1">
    <citation type="journal article" date="2013" name="Curr. Biol.">
        <title>The Genome of the Foraminiferan Reticulomyxa filosa.</title>
        <authorList>
            <person name="Glockner G."/>
            <person name="Hulsmann N."/>
            <person name="Schleicher M."/>
            <person name="Noegel A.A."/>
            <person name="Eichinger L."/>
            <person name="Gallinger C."/>
            <person name="Pawlowski J."/>
            <person name="Sierra R."/>
            <person name="Euteneuer U."/>
            <person name="Pillet L."/>
            <person name="Moustafa A."/>
            <person name="Platzer M."/>
            <person name="Groth M."/>
            <person name="Szafranski K."/>
            <person name="Schliwa M."/>
        </authorList>
    </citation>
    <scope>NUCLEOTIDE SEQUENCE [LARGE SCALE GENOMIC DNA]</scope>
</reference>
<keyword evidence="5" id="KW-1133">Transmembrane helix</keyword>
<evidence type="ECO:0000313" key="7">
    <source>
        <dbReference type="EMBL" id="ETO34606.1"/>
    </source>
</evidence>
<organism evidence="7 8">
    <name type="scientific">Reticulomyxa filosa</name>
    <dbReference type="NCBI Taxonomy" id="46433"/>
    <lineage>
        <taxon>Eukaryota</taxon>
        <taxon>Sar</taxon>
        <taxon>Rhizaria</taxon>
        <taxon>Retaria</taxon>
        <taxon>Foraminifera</taxon>
        <taxon>Monothalamids</taxon>
        <taxon>Reticulomyxidae</taxon>
        <taxon>Reticulomyxa</taxon>
    </lineage>
</organism>
<keyword evidence="2 4" id="KW-0694">RNA-binding</keyword>
<dbReference type="Proteomes" id="UP000023152">
    <property type="component" value="Unassembled WGS sequence"/>
</dbReference>
<dbReference type="GO" id="GO:0006397">
    <property type="term" value="P:mRNA processing"/>
    <property type="evidence" value="ECO:0007669"/>
    <property type="project" value="UniProtKB-KW"/>
</dbReference>
<feature type="domain" description="RRM" evidence="6">
    <location>
        <begin position="105"/>
        <end position="183"/>
    </location>
</feature>
<gene>
    <name evidence="7" type="ORF">RFI_02482</name>
</gene>
<dbReference type="EMBL" id="ASPP01002431">
    <property type="protein sequence ID" value="ETO34606.1"/>
    <property type="molecule type" value="Genomic_DNA"/>
</dbReference>
<dbReference type="SMART" id="SM00360">
    <property type="entry name" value="RRM"/>
    <property type="match status" value="2"/>
</dbReference>
<dbReference type="InterPro" id="IPR012677">
    <property type="entry name" value="Nucleotide-bd_a/b_plait_sf"/>
</dbReference>
<dbReference type="SUPFAM" id="SSF54928">
    <property type="entry name" value="RNA-binding domain, RBD"/>
    <property type="match status" value="2"/>
</dbReference>
<comment type="caution">
    <text evidence="7">The sequence shown here is derived from an EMBL/GenBank/DDBJ whole genome shotgun (WGS) entry which is preliminary data.</text>
</comment>
<keyword evidence="5" id="KW-0472">Membrane</keyword>
<dbReference type="GO" id="GO:0008380">
    <property type="term" value="P:RNA splicing"/>
    <property type="evidence" value="ECO:0007669"/>
    <property type="project" value="UniProtKB-KW"/>
</dbReference>
<dbReference type="PROSITE" id="PS50102">
    <property type="entry name" value="RRM"/>
    <property type="match status" value="1"/>
</dbReference>
<keyword evidence="8" id="KW-1185">Reference proteome</keyword>
<dbReference type="CDD" id="cd12232">
    <property type="entry name" value="RRM3_U2AF65"/>
    <property type="match status" value="1"/>
</dbReference>
<dbReference type="CDD" id="cd12231">
    <property type="entry name" value="RRM2_U2AF65"/>
    <property type="match status" value="1"/>
</dbReference>
<dbReference type="GO" id="GO:0003723">
    <property type="term" value="F:RNA binding"/>
    <property type="evidence" value="ECO:0007669"/>
    <property type="project" value="UniProtKB-UniRule"/>
</dbReference>
<dbReference type="PANTHER" id="PTHR23139">
    <property type="entry name" value="RNA-BINDING PROTEIN"/>
    <property type="match status" value="1"/>
</dbReference>
<feature type="transmembrane region" description="Helical" evidence="5">
    <location>
        <begin position="6"/>
        <end position="30"/>
    </location>
</feature>
<dbReference type="SMART" id="SM00361">
    <property type="entry name" value="RRM_1"/>
    <property type="match status" value="1"/>
</dbReference>
<evidence type="ECO:0000256" key="4">
    <source>
        <dbReference type="PROSITE-ProRule" id="PRU00176"/>
    </source>
</evidence>
<sequence>MYFVLFGFFVVFICTLFCIFVYVCNVYCAFSVKWRFAFIEFRSAEEATQAMDLDGIQFYGESLKIGRPANYNPSLVPDELKPKNVAKLNTARLGIVSNHVPNGPNKLYCGGIPYSLTEDQIRELLQTYGPLKALFLAKDPLTGFSKGYCFFQYEDPSVTDEAIAGLNGIKIGDRQLAVRRHTPAAGSSIQNATTYNPLNQMFGDNPLEGLLSGANNPFGTTWGASDTNVPVHLEALMNNQKGNVSQQGEIDPNATNILCLLEMVSEESLIDDAEFGDLYDDVKEECSKYGDVLSMEIPRPTKKSDGTLERSSGVGKIFVEYRTISEATQAKNKLEGRTFDDRTVMATYYPVAQYNAKKF</sequence>
<evidence type="ECO:0000256" key="3">
    <source>
        <dbReference type="ARBA" id="ARBA00023187"/>
    </source>
</evidence>
<dbReference type="InterPro" id="IPR003954">
    <property type="entry name" value="RRM_euk-type"/>
</dbReference>
<dbReference type="FunFam" id="3.30.70.330:FF:000097">
    <property type="entry name" value="U2 snRNP auxiliary factor large subunit"/>
    <property type="match status" value="1"/>
</dbReference>
<dbReference type="AlphaFoldDB" id="X6P8T4"/>
<dbReference type="InterPro" id="IPR000504">
    <property type="entry name" value="RRM_dom"/>
</dbReference>
<keyword evidence="3" id="KW-0508">mRNA splicing</keyword>
<protein>
    <recommendedName>
        <fullName evidence="6">RRM domain-containing protein</fullName>
    </recommendedName>
</protein>
<keyword evidence="5" id="KW-0812">Transmembrane</keyword>
<evidence type="ECO:0000313" key="8">
    <source>
        <dbReference type="Proteomes" id="UP000023152"/>
    </source>
</evidence>
<evidence type="ECO:0000256" key="5">
    <source>
        <dbReference type="SAM" id="Phobius"/>
    </source>
</evidence>
<keyword evidence="1" id="KW-0507">mRNA processing</keyword>
<proteinExistence type="predicted"/>